<evidence type="ECO:0000313" key="2">
    <source>
        <dbReference type="Proteomes" id="UP001152747"/>
    </source>
</evidence>
<dbReference type="OrthoDB" id="5843099at2759"/>
<dbReference type="EMBL" id="CANHGI010000005">
    <property type="protein sequence ID" value="CAI5453240.1"/>
    <property type="molecule type" value="Genomic_DNA"/>
</dbReference>
<gene>
    <name evidence="1" type="ORF">CAMP_LOCUS15877</name>
</gene>
<evidence type="ECO:0000313" key="1">
    <source>
        <dbReference type="EMBL" id="CAI5453240.1"/>
    </source>
</evidence>
<dbReference type="Proteomes" id="UP001152747">
    <property type="component" value="Unassembled WGS sequence"/>
</dbReference>
<sequence>MNRDFFDLFLEYDFSGISNEGKCKSFKKWLDLPPEIGQMIIQNMNIVTRSRFASSSKTNYSFEMALRFPIFALGVIEGFGGIPNYFDEEKRHFVKLEIDFDESRENFIKLKFVKEGDDCFLYRRSRRKYWKIIGATKNMDYKEAAQNYVQMILQKTKYQIKEINVETTSFRLKSILFACFKNIERFKISSENLDSLLWYIEKMGRKMIYLEISAKDCNGMELFLPPDFIDIIMPQLVNCEKISFIALPGFDDEQFFKLKAKEIEMRMDSRSMISIKTLNEFLKKWIKGELRDDFVQLFTWIGYRFDIDELLEGINVTKWDDGFKSKNYLFVEEFEDNTLMYETEDDFEVKNENETKAATLRISHNIFSFCVTGFQFNGKLVHRIPWKSRPPFFRPLPISENY</sequence>
<keyword evidence="2" id="KW-1185">Reference proteome</keyword>
<dbReference type="PANTHER" id="PTHR31006:SF5">
    <property type="entry name" value="PROTEIN CBG09232"/>
    <property type="match status" value="1"/>
</dbReference>
<comment type="caution">
    <text evidence="1">The sequence shown here is derived from an EMBL/GenBank/DDBJ whole genome shotgun (WGS) entry which is preliminary data.</text>
</comment>
<reference evidence="1" key="1">
    <citation type="submission" date="2022-11" db="EMBL/GenBank/DDBJ databases">
        <authorList>
            <person name="Kikuchi T."/>
        </authorList>
    </citation>
    <scope>NUCLEOTIDE SEQUENCE</scope>
    <source>
        <strain evidence="1">PS1010</strain>
    </source>
</reference>
<proteinExistence type="predicted"/>
<organism evidence="1 2">
    <name type="scientific">Caenorhabditis angaria</name>
    <dbReference type="NCBI Taxonomy" id="860376"/>
    <lineage>
        <taxon>Eukaryota</taxon>
        <taxon>Metazoa</taxon>
        <taxon>Ecdysozoa</taxon>
        <taxon>Nematoda</taxon>
        <taxon>Chromadorea</taxon>
        <taxon>Rhabditida</taxon>
        <taxon>Rhabditina</taxon>
        <taxon>Rhabditomorpha</taxon>
        <taxon>Rhabditoidea</taxon>
        <taxon>Rhabditidae</taxon>
        <taxon>Peloderinae</taxon>
        <taxon>Caenorhabditis</taxon>
    </lineage>
</organism>
<protein>
    <recommendedName>
        <fullName evidence="3">F-box associated domain-containing protein</fullName>
    </recommendedName>
</protein>
<dbReference type="AlphaFoldDB" id="A0A9P1IY64"/>
<evidence type="ECO:0008006" key="3">
    <source>
        <dbReference type="Google" id="ProtNLM"/>
    </source>
</evidence>
<name>A0A9P1IY64_9PELO</name>
<accession>A0A9P1IY64</accession>
<dbReference type="PANTHER" id="PTHR31006">
    <property type="entry name" value="F-BOX DOMAIN-CONTAINING PROTEIN-RELATED-RELATED"/>
    <property type="match status" value="1"/>
</dbReference>
<dbReference type="InterPro" id="IPR042317">
    <property type="entry name" value="She-1-like"/>
</dbReference>